<dbReference type="RefSeq" id="WP_072844337.1">
    <property type="nucleotide sequence ID" value="NZ_FNAB01000001.1"/>
</dbReference>
<protein>
    <submittedName>
        <fullName evidence="2">Uncharacterized protein</fullName>
    </submittedName>
</protein>
<name>A0A1G6M128_9NOCA</name>
<dbReference type="Pfam" id="PF20079">
    <property type="entry name" value="DUF6474"/>
    <property type="match status" value="1"/>
</dbReference>
<organism evidence="2 3">
    <name type="scientific">Rhodococcus tukisamuensis</name>
    <dbReference type="NCBI Taxonomy" id="168276"/>
    <lineage>
        <taxon>Bacteria</taxon>
        <taxon>Bacillati</taxon>
        <taxon>Actinomycetota</taxon>
        <taxon>Actinomycetes</taxon>
        <taxon>Mycobacteriales</taxon>
        <taxon>Nocardiaceae</taxon>
        <taxon>Rhodococcus</taxon>
    </lineage>
</organism>
<evidence type="ECO:0000313" key="2">
    <source>
        <dbReference type="EMBL" id="SDC49248.1"/>
    </source>
</evidence>
<accession>A0A1G6M128</accession>
<dbReference type="EMBL" id="FNAB01000001">
    <property type="protein sequence ID" value="SDC49248.1"/>
    <property type="molecule type" value="Genomic_DNA"/>
</dbReference>
<reference evidence="2 3" key="1">
    <citation type="submission" date="2016-10" db="EMBL/GenBank/DDBJ databases">
        <authorList>
            <person name="de Groot N.N."/>
        </authorList>
    </citation>
    <scope>NUCLEOTIDE SEQUENCE [LARGE SCALE GENOMIC DNA]</scope>
    <source>
        <strain evidence="2 3">JCM 11308</strain>
    </source>
</reference>
<keyword evidence="3" id="KW-1185">Reference proteome</keyword>
<sequence length="206" mass="22267">MGLFRKRKTRATRRAEAKALKTKAKMEAKLGARNDRKKMKSDSKSTKKIEKAQISALKAQEKAAQRGGKLSVSQVRKYIGIARLLTPVLAPLIYRGAVVVRGQLDQQRAAKMGIAAEELGTYTGHGAQLSARIAGAERSANDIAAQFNDAETVAFTAAIRGRLTELSTAVRAAEQMPTPRRRAAHHAIAAELDGVEADLLARLGVR</sequence>
<dbReference type="AlphaFoldDB" id="A0A1G6M128"/>
<feature type="region of interest" description="Disordered" evidence="1">
    <location>
        <begin position="1"/>
        <end position="49"/>
    </location>
</feature>
<proteinExistence type="predicted"/>
<feature type="compositionally biased region" description="Basic residues" evidence="1">
    <location>
        <begin position="1"/>
        <end position="12"/>
    </location>
</feature>
<dbReference type="InterPro" id="IPR045522">
    <property type="entry name" value="DUF6474"/>
</dbReference>
<feature type="compositionally biased region" description="Basic and acidic residues" evidence="1">
    <location>
        <begin position="13"/>
        <end position="49"/>
    </location>
</feature>
<dbReference type="Proteomes" id="UP000199417">
    <property type="component" value="Unassembled WGS sequence"/>
</dbReference>
<evidence type="ECO:0000256" key="1">
    <source>
        <dbReference type="SAM" id="MobiDB-lite"/>
    </source>
</evidence>
<dbReference type="STRING" id="168276.SAMN05444580_10131"/>
<evidence type="ECO:0000313" key="3">
    <source>
        <dbReference type="Proteomes" id="UP000199417"/>
    </source>
</evidence>
<gene>
    <name evidence="2" type="ORF">SAMN05444580_10131</name>
</gene>